<dbReference type="EMBL" id="PDCG01000004">
    <property type="protein sequence ID" value="RBP97678.1"/>
    <property type="molecule type" value="Genomic_DNA"/>
</dbReference>
<proteinExistence type="inferred from homology"/>
<evidence type="ECO:0000256" key="2">
    <source>
        <dbReference type="ARBA" id="ARBA00023015"/>
    </source>
</evidence>
<dbReference type="InterPro" id="IPR050950">
    <property type="entry name" value="HTH-type_LysR_regulators"/>
</dbReference>
<name>A0A366K937_9BIFI</name>
<dbReference type="InterPro" id="IPR036390">
    <property type="entry name" value="WH_DNA-bd_sf"/>
</dbReference>
<gene>
    <name evidence="6" type="ORF">CRD60_05430</name>
</gene>
<sequence>MNLRVLRYFLAIVEEGSISGAAQYLNIAQPSLSRQIKELETSLGHKLFERGSRSITLTPAGVLLRDRAREIVLLADRTEAELSGMEQTIGGTVYIGAGESDGVRLLARAAKAMIERYPKANVQLFSGNGEAVTYQLEAGLLDFGLLFEPTDTTRYSYIPLPTGDRWGLLMPKDCELAKQPNVSAEDLRQLPLLVSAQTRFDREFSRWGELAREDLHIVGSYNLLFNASLFVSEGCGYALCLDGIINASGDSDLIFRPLEPRLVSHMNLVWKSDRHFSPLARAYLSILRESLAQ</sequence>
<dbReference type="PANTHER" id="PTHR30419">
    <property type="entry name" value="HTH-TYPE TRANSCRIPTIONAL REGULATOR YBHD"/>
    <property type="match status" value="1"/>
</dbReference>
<dbReference type="SUPFAM" id="SSF53850">
    <property type="entry name" value="Periplasmic binding protein-like II"/>
    <property type="match status" value="1"/>
</dbReference>
<dbReference type="RefSeq" id="WP_113860282.1">
    <property type="nucleotide sequence ID" value="NZ_PDCG01000004.1"/>
</dbReference>
<evidence type="ECO:0000313" key="6">
    <source>
        <dbReference type="EMBL" id="RBP97678.1"/>
    </source>
</evidence>
<organism evidence="6 7">
    <name type="scientific">Bifidobacterium aemilianum</name>
    <dbReference type="NCBI Taxonomy" id="2493120"/>
    <lineage>
        <taxon>Bacteria</taxon>
        <taxon>Bacillati</taxon>
        <taxon>Actinomycetota</taxon>
        <taxon>Actinomycetes</taxon>
        <taxon>Bifidobacteriales</taxon>
        <taxon>Bifidobacteriaceae</taxon>
        <taxon>Bifidobacterium</taxon>
    </lineage>
</organism>
<dbReference type="InterPro" id="IPR005119">
    <property type="entry name" value="LysR_subst-bd"/>
</dbReference>
<dbReference type="Gene3D" id="3.40.190.290">
    <property type="match status" value="1"/>
</dbReference>
<dbReference type="GO" id="GO:0005829">
    <property type="term" value="C:cytosol"/>
    <property type="evidence" value="ECO:0007669"/>
    <property type="project" value="TreeGrafter"/>
</dbReference>
<dbReference type="GO" id="GO:0003700">
    <property type="term" value="F:DNA-binding transcription factor activity"/>
    <property type="evidence" value="ECO:0007669"/>
    <property type="project" value="InterPro"/>
</dbReference>
<dbReference type="CDD" id="cd05466">
    <property type="entry name" value="PBP2_LTTR_substrate"/>
    <property type="match status" value="1"/>
</dbReference>
<dbReference type="InterPro" id="IPR036388">
    <property type="entry name" value="WH-like_DNA-bd_sf"/>
</dbReference>
<dbReference type="SUPFAM" id="SSF46785">
    <property type="entry name" value="Winged helix' DNA-binding domain"/>
    <property type="match status" value="1"/>
</dbReference>
<keyword evidence="2" id="KW-0805">Transcription regulation</keyword>
<evidence type="ECO:0000259" key="5">
    <source>
        <dbReference type="PROSITE" id="PS50931"/>
    </source>
</evidence>
<evidence type="ECO:0000256" key="4">
    <source>
        <dbReference type="ARBA" id="ARBA00023163"/>
    </source>
</evidence>
<comment type="similarity">
    <text evidence="1">Belongs to the LysR transcriptional regulatory family.</text>
</comment>
<accession>A0A366K937</accession>
<dbReference type="AlphaFoldDB" id="A0A366K937"/>
<dbReference type="PANTHER" id="PTHR30419:SF8">
    <property type="entry name" value="NITROGEN ASSIMILATION TRANSCRIPTIONAL ACTIVATOR-RELATED"/>
    <property type="match status" value="1"/>
</dbReference>
<dbReference type="Pfam" id="PF00126">
    <property type="entry name" value="HTH_1"/>
    <property type="match status" value="1"/>
</dbReference>
<comment type="caution">
    <text evidence="6">The sequence shown here is derived from an EMBL/GenBank/DDBJ whole genome shotgun (WGS) entry which is preliminary data.</text>
</comment>
<evidence type="ECO:0000256" key="3">
    <source>
        <dbReference type="ARBA" id="ARBA00023125"/>
    </source>
</evidence>
<dbReference type="InterPro" id="IPR000847">
    <property type="entry name" value="LysR_HTH_N"/>
</dbReference>
<dbReference type="OrthoDB" id="3181812at2"/>
<dbReference type="Pfam" id="PF03466">
    <property type="entry name" value="LysR_substrate"/>
    <property type="match status" value="1"/>
</dbReference>
<dbReference type="Gene3D" id="1.10.10.10">
    <property type="entry name" value="Winged helix-like DNA-binding domain superfamily/Winged helix DNA-binding domain"/>
    <property type="match status" value="1"/>
</dbReference>
<dbReference type="GO" id="GO:0003677">
    <property type="term" value="F:DNA binding"/>
    <property type="evidence" value="ECO:0007669"/>
    <property type="project" value="UniProtKB-KW"/>
</dbReference>
<keyword evidence="7" id="KW-1185">Reference proteome</keyword>
<reference evidence="6 7" key="1">
    <citation type="submission" date="2017-10" db="EMBL/GenBank/DDBJ databases">
        <title>Bifidobacterium xylocopum sp. nov. and Bifidobacterium aemilianum sp. nov., from the carpenter bee (Xylocopa violacea) digestive tract.</title>
        <authorList>
            <person name="Alberoni D."/>
            <person name="Baffoni L."/>
            <person name="Di Gioia D."/>
            <person name="Gaggia F."/>
            <person name="Biavati B."/>
        </authorList>
    </citation>
    <scope>NUCLEOTIDE SEQUENCE [LARGE SCALE GENOMIC DNA]</scope>
    <source>
        <strain evidence="6 7">XV10</strain>
    </source>
</reference>
<evidence type="ECO:0000256" key="1">
    <source>
        <dbReference type="ARBA" id="ARBA00009437"/>
    </source>
</evidence>
<feature type="domain" description="HTH lysR-type" evidence="5">
    <location>
        <begin position="1"/>
        <end position="58"/>
    </location>
</feature>
<keyword evidence="4" id="KW-0804">Transcription</keyword>
<dbReference type="PROSITE" id="PS50931">
    <property type="entry name" value="HTH_LYSR"/>
    <property type="match status" value="1"/>
</dbReference>
<evidence type="ECO:0000313" key="7">
    <source>
        <dbReference type="Proteomes" id="UP000252530"/>
    </source>
</evidence>
<dbReference type="Proteomes" id="UP000252530">
    <property type="component" value="Unassembled WGS sequence"/>
</dbReference>
<dbReference type="FunFam" id="1.10.10.10:FF:000001">
    <property type="entry name" value="LysR family transcriptional regulator"/>
    <property type="match status" value="1"/>
</dbReference>
<dbReference type="PRINTS" id="PR00039">
    <property type="entry name" value="HTHLYSR"/>
</dbReference>
<keyword evidence="3" id="KW-0238">DNA-binding</keyword>
<protein>
    <submittedName>
        <fullName evidence="6">LysR family transcriptional regulator</fullName>
    </submittedName>
</protein>